<keyword evidence="15" id="KW-1038">Host endoplasmic reticulum</keyword>
<evidence type="ECO:0000313" key="18">
    <source>
        <dbReference type="Proteomes" id="UP000290728"/>
    </source>
</evidence>
<evidence type="ECO:0000256" key="9">
    <source>
        <dbReference type="ARBA" id="ARBA00022553"/>
    </source>
</evidence>
<dbReference type="GO" id="GO:0020002">
    <property type="term" value="C:host cell plasma membrane"/>
    <property type="evidence" value="ECO:0007669"/>
    <property type="project" value="UniProtKB-SubCell"/>
</dbReference>
<dbReference type="RefSeq" id="YP_009553195.1">
    <property type="nucleotide sequence ID" value="NC_040706.1"/>
</dbReference>
<dbReference type="KEGG" id="vg:41702025"/>
<protein>
    <recommendedName>
        <fullName evidence="6">Movement protein BC1</fullName>
    </recommendedName>
    <alternativeName>
        <fullName evidence="16">Movement protein BL1</fullName>
    </alternativeName>
</protein>
<organism evidence="17">
    <name type="scientific">Passion fruit chlorotic mottle virus</name>
    <dbReference type="NCBI Taxonomy" id="2162638"/>
    <lineage>
        <taxon>Viruses</taxon>
        <taxon>Monodnaviria</taxon>
        <taxon>Shotokuvirae</taxon>
        <taxon>Cressdnaviricota</taxon>
        <taxon>Repensiviricetes</taxon>
        <taxon>Geplafuvirales</taxon>
        <taxon>Geminiviridae</taxon>
        <taxon>Citlodavirus</taxon>
        <taxon>Citlodavirus passiflorae</taxon>
    </lineage>
</organism>
<comment type="subunit">
    <text evidence="5">Binds to dimeric supercoiled plasmid DNA.</text>
</comment>
<evidence type="ECO:0000256" key="7">
    <source>
        <dbReference type="ARBA" id="ARBA00022448"/>
    </source>
</evidence>
<comment type="subcellular location">
    <subcellularLocation>
        <location evidence="3">Host cell membrane</location>
        <topology evidence="3">Peripheral membrane protein</topology>
        <orientation evidence="3">Cytoplasmic side</orientation>
    </subcellularLocation>
    <subcellularLocation>
        <location evidence="2">Host endoplasmic reticulum membrane</location>
        <topology evidence="2">Peripheral membrane protein</topology>
        <orientation evidence="2">Cytoplasmic side</orientation>
    </subcellularLocation>
    <subcellularLocation>
        <location evidence="1">Host microsome membrane</location>
        <topology evidence="1">Peripheral membrane protein</topology>
        <orientation evidence="1">Cytoplasmic side</orientation>
    </subcellularLocation>
</comment>
<keyword evidence="9" id="KW-0597">Phosphoprotein</keyword>
<keyword evidence="11" id="KW-1043">Host membrane</keyword>
<dbReference type="EMBL" id="MG696802">
    <property type="protein sequence ID" value="AVY03270.1"/>
    <property type="molecule type" value="Genomic_DNA"/>
</dbReference>
<keyword evidence="12" id="KW-0916">Viral movement protein</keyword>
<evidence type="ECO:0000256" key="6">
    <source>
        <dbReference type="ARBA" id="ARBA00022021"/>
    </source>
</evidence>
<evidence type="ECO:0000256" key="3">
    <source>
        <dbReference type="ARBA" id="ARBA00004501"/>
    </source>
</evidence>
<dbReference type="InterPro" id="IPR000211">
    <property type="entry name" value="Gemini_BL"/>
</dbReference>
<evidence type="ECO:0000256" key="10">
    <source>
        <dbReference type="ARBA" id="ARBA00022742"/>
    </source>
</evidence>
<evidence type="ECO:0000256" key="15">
    <source>
        <dbReference type="ARBA" id="ARBA00023184"/>
    </source>
</evidence>
<keyword evidence="13" id="KW-0238">DNA-binding</keyword>
<evidence type="ECO:0000256" key="8">
    <source>
        <dbReference type="ARBA" id="ARBA00022511"/>
    </source>
</evidence>
<dbReference type="GO" id="GO:0044167">
    <property type="term" value="C:host cell endoplasmic reticulum membrane"/>
    <property type="evidence" value="ECO:0007669"/>
    <property type="project" value="UniProtKB-SubCell"/>
</dbReference>
<keyword evidence="7" id="KW-0813">Transport</keyword>
<dbReference type="Proteomes" id="UP000290728">
    <property type="component" value="Segment"/>
</dbReference>
<evidence type="ECO:0000256" key="13">
    <source>
        <dbReference type="ARBA" id="ARBA00023125"/>
    </source>
</evidence>
<sequence length="296" mass="33208">MQMLFFLIRMSDSQIKVFNEYHSSKRVEYPLTNEKTMIKLEFPSMGDISWSRLKGHCLKIDHCQISYTPQVPANASGNVCFEIHDMRMEADKTLQAEYTVPIRCAVELNFFSTSFFSMKDDVPWEVFYSVENSDVRSGTRFCKMKARVKLSSAKHSTHINFRSPTIKIISRGFSERDVDFHHVAIPKAERLLCRGSSVITSRPRFEIEAGDSWASKSSIGGSDVDYPYKELGRLNADALEIGPSASQVGIGPGNEPNKGKVVMDAVEFAEVVADAVRHGSVINNNIINDNKKKAPA</sequence>
<name>A0A2R4Q8V2_9GEMI</name>
<comment type="similarity">
    <text evidence="4">Belongs to the begomovirus movement protein BC1 family.</text>
</comment>
<evidence type="ECO:0000256" key="2">
    <source>
        <dbReference type="ARBA" id="ARBA00004461"/>
    </source>
</evidence>
<dbReference type="Pfam" id="PF00845">
    <property type="entry name" value="Gemini_BL1"/>
    <property type="match status" value="1"/>
</dbReference>
<reference evidence="17" key="1">
    <citation type="journal article" date="2018" name="Viruses">
        <title>Passion Fruit Chlorotic Mottle Virus: Molecular Characterization of a New Divergent Geminivirus in Brazil.</title>
        <authorList>
            <person name="Fontenele R.S."/>
            <person name="Abreu R.A."/>
            <person name="Lamas N.S."/>
            <person name="Alves-Freitas D.M.T."/>
            <person name="Vidal A.H."/>
            <person name="Poppiel R.R."/>
            <person name="Melo F.L."/>
            <person name="Lacorte C."/>
            <person name="Martin D.P."/>
            <person name="Campos M.A."/>
            <person name="Varsani A."/>
            <person name="Ribeiro S.G."/>
        </authorList>
    </citation>
    <scope>NUCLEOTIDE SEQUENCE [LARGE SCALE GENOMIC DNA]</scope>
    <source>
        <strain evidence="17">CDS_MS_BR_2014</strain>
    </source>
</reference>
<evidence type="ECO:0000256" key="11">
    <source>
        <dbReference type="ARBA" id="ARBA00022870"/>
    </source>
</evidence>
<keyword evidence="18" id="KW-1185">Reference proteome</keyword>
<evidence type="ECO:0000256" key="4">
    <source>
        <dbReference type="ARBA" id="ARBA00008510"/>
    </source>
</evidence>
<keyword evidence="14" id="KW-0472">Membrane</keyword>
<evidence type="ECO:0000256" key="1">
    <source>
        <dbReference type="ARBA" id="ARBA00004327"/>
    </source>
</evidence>
<dbReference type="OrthoDB" id="11948at10239"/>
<dbReference type="GO" id="GO:0046740">
    <property type="term" value="P:transport of virus in host, cell to cell"/>
    <property type="evidence" value="ECO:0007669"/>
    <property type="project" value="UniProtKB-KW"/>
</dbReference>
<dbReference type="GeneID" id="41702025"/>
<evidence type="ECO:0000256" key="5">
    <source>
        <dbReference type="ARBA" id="ARBA00011843"/>
    </source>
</evidence>
<keyword evidence="8" id="KW-1032">Host cell membrane</keyword>
<evidence type="ECO:0000313" key="17">
    <source>
        <dbReference type="EMBL" id="AVY03270.1"/>
    </source>
</evidence>
<keyword evidence="10" id="KW-1044">Host microsome</keyword>
<evidence type="ECO:0000256" key="12">
    <source>
        <dbReference type="ARBA" id="ARBA00023031"/>
    </source>
</evidence>
<dbReference type="GO" id="GO:0003677">
    <property type="term" value="F:DNA binding"/>
    <property type="evidence" value="ECO:0007669"/>
    <property type="project" value="UniProtKB-KW"/>
</dbReference>
<accession>A0A2R4Q8V2</accession>
<evidence type="ECO:0000256" key="14">
    <source>
        <dbReference type="ARBA" id="ARBA00023136"/>
    </source>
</evidence>
<proteinExistence type="inferred from homology"/>
<evidence type="ECO:0000256" key="16">
    <source>
        <dbReference type="ARBA" id="ARBA00032400"/>
    </source>
</evidence>